<dbReference type="RefSeq" id="WP_020912214.1">
    <property type="nucleotide sequence ID" value="NC_011566.1"/>
</dbReference>
<dbReference type="Proteomes" id="UP000000753">
    <property type="component" value="Chromosome"/>
</dbReference>
<dbReference type="AlphaFoldDB" id="B8CLS8"/>
<accession>B8CLS8</accession>
<name>B8CLS8_SHEPW</name>
<dbReference type="EMBL" id="CP000472">
    <property type="protein sequence ID" value="ACJ28852.1"/>
    <property type="molecule type" value="Genomic_DNA"/>
</dbReference>
<keyword evidence="2" id="KW-1185">Reference proteome</keyword>
<dbReference type="InterPro" id="IPR023998">
    <property type="entry name" value="FCR-like"/>
</dbReference>
<protein>
    <recommendedName>
        <fullName evidence="3">Ferric siderophore reductase C-terminal domain-containing protein</fullName>
    </recommendedName>
</protein>
<dbReference type="HOGENOM" id="CLU_097420_0_0_6"/>
<reference evidence="1 2" key="1">
    <citation type="journal article" date="2008" name="PLoS ONE">
        <title>Environmental adaptation: genomic analysis of the piezotolerant and psychrotolerant deep-sea iron reducing bacterium Shewanella piezotolerans WP3.</title>
        <authorList>
            <person name="Wang F."/>
            <person name="Wang J."/>
            <person name="Jian H."/>
            <person name="Zhang B."/>
            <person name="Li S."/>
            <person name="Wang F."/>
            <person name="Zeng X."/>
            <person name="Gao L."/>
            <person name="Bartlett D.H."/>
            <person name="Yu J."/>
            <person name="Hu S."/>
            <person name="Xiao X."/>
        </authorList>
    </citation>
    <scope>NUCLEOTIDE SEQUENCE [LARGE SCALE GENOMIC DNA]</scope>
    <source>
        <strain evidence="2">WP3 / JCM 13877</strain>
    </source>
</reference>
<gene>
    <name evidence="1" type="ordered locus">swp_2098</name>
</gene>
<sequence>MSQAVFKQIYQECQQISPYLKGEFVDEGSDPTQELISANQSNITVIKSLHSSLMQQSPEAGRSYWLTRSWDLLTWQPLYLTLTAIYQLRILPDLNNMQQHHDNGLVAGFRFNCTDCASGDYECLIKQAGKQLSQLFEHYRKELDQRVRCRPRFTEHLIADALFAKLLQMQRSNPKMSDNFIRRHAKLWLEALNFSDIHIQSLCLSKLDNKLSLNRTSCCCVYKTTAGTKCANCPRLKQKSKSCTN</sequence>
<dbReference type="KEGG" id="swp:swp_2098"/>
<proteinExistence type="predicted"/>
<evidence type="ECO:0000313" key="1">
    <source>
        <dbReference type="EMBL" id="ACJ28852.1"/>
    </source>
</evidence>
<organism evidence="1 2">
    <name type="scientific">Shewanella piezotolerans (strain WP3 / JCM 13877)</name>
    <dbReference type="NCBI Taxonomy" id="225849"/>
    <lineage>
        <taxon>Bacteria</taxon>
        <taxon>Pseudomonadati</taxon>
        <taxon>Pseudomonadota</taxon>
        <taxon>Gammaproteobacteria</taxon>
        <taxon>Alteromonadales</taxon>
        <taxon>Shewanellaceae</taxon>
        <taxon>Shewanella</taxon>
    </lineage>
</organism>
<evidence type="ECO:0008006" key="3">
    <source>
        <dbReference type="Google" id="ProtNLM"/>
    </source>
</evidence>
<dbReference type="eggNOG" id="ENOG5032RM3">
    <property type="taxonomic scope" value="Bacteria"/>
</dbReference>
<dbReference type="STRING" id="225849.swp_2098"/>
<dbReference type="NCBIfam" id="TIGR03950">
    <property type="entry name" value="sidero_Fe_reduc"/>
    <property type="match status" value="1"/>
</dbReference>
<evidence type="ECO:0000313" key="2">
    <source>
        <dbReference type="Proteomes" id="UP000000753"/>
    </source>
</evidence>
<dbReference type="OrthoDB" id="7942745at2"/>